<name>A0A017SIL5_ASPRC</name>
<comment type="similarity">
    <text evidence="1">Belongs to the 4-hydroxybenzoyl-CoA thioesterase family.</text>
</comment>
<accession>A0A017SIL5</accession>
<evidence type="ECO:0000256" key="2">
    <source>
        <dbReference type="ARBA" id="ARBA00022801"/>
    </source>
</evidence>
<dbReference type="GeneID" id="63700541"/>
<keyword evidence="2" id="KW-0378">Hydrolase</keyword>
<dbReference type="InterPro" id="IPR050563">
    <property type="entry name" value="4-hydroxybenzoyl-CoA_TE"/>
</dbReference>
<dbReference type="PANTHER" id="PTHR31793:SF27">
    <property type="entry name" value="NOVEL THIOESTERASE SUPERFAMILY DOMAIN AND SAPOSIN A-TYPE DOMAIN CONTAINING PROTEIN (0610012H03RIK)"/>
    <property type="match status" value="1"/>
</dbReference>
<evidence type="ECO:0000256" key="1">
    <source>
        <dbReference type="ARBA" id="ARBA00005953"/>
    </source>
</evidence>
<dbReference type="Gene3D" id="3.10.129.10">
    <property type="entry name" value="Hotdog Thioesterase"/>
    <property type="match status" value="1"/>
</dbReference>
<dbReference type="OrthoDB" id="2420454at2759"/>
<dbReference type="HOGENOM" id="CLU_101141_0_2_1"/>
<dbReference type="PANTHER" id="PTHR31793">
    <property type="entry name" value="4-HYDROXYBENZOYL-COA THIOESTERASE FAMILY MEMBER"/>
    <property type="match status" value="1"/>
</dbReference>
<dbReference type="GO" id="GO:0047617">
    <property type="term" value="F:fatty acyl-CoA hydrolase activity"/>
    <property type="evidence" value="ECO:0007669"/>
    <property type="project" value="TreeGrafter"/>
</dbReference>
<protein>
    <submittedName>
        <fullName evidence="4">Thioesterase family protein</fullName>
    </submittedName>
</protein>
<evidence type="ECO:0000313" key="5">
    <source>
        <dbReference type="Proteomes" id="UP000019804"/>
    </source>
</evidence>
<evidence type="ECO:0000259" key="3">
    <source>
        <dbReference type="Pfam" id="PF03061"/>
    </source>
</evidence>
<feature type="domain" description="Thioesterase" evidence="3">
    <location>
        <begin position="34"/>
        <end position="124"/>
    </location>
</feature>
<dbReference type="RefSeq" id="XP_040640254.1">
    <property type="nucleotide sequence ID" value="XM_040785417.1"/>
</dbReference>
<proteinExistence type="inferred from homology"/>
<dbReference type="FunFam" id="3.10.129.10:FF:000104">
    <property type="entry name" value="Thioesterase family protein (AFU_orthologue AFUA_2G16350)"/>
    <property type="match status" value="1"/>
</dbReference>
<dbReference type="STRING" id="1388766.A0A017SIL5"/>
<dbReference type="CDD" id="cd00586">
    <property type="entry name" value="4HBT"/>
    <property type="match status" value="1"/>
</dbReference>
<organism evidence="4 5">
    <name type="scientific">Aspergillus ruber (strain CBS 135680)</name>
    <dbReference type="NCBI Taxonomy" id="1388766"/>
    <lineage>
        <taxon>Eukaryota</taxon>
        <taxon>Fungi</taxon>
        <taxon>Dikarya</taxon>
        <taxon>Ascomycota</taxon>
        <taxon>Pezizomycotina</taxon>
        <taxon>Eurotiomycetes</taxon>
        <taxon>Eurotiomycetidae</taxon>
        <taxon>Eurotiales</taxon>
        <taxon>Aspergillaceae</taxon>
        <taxon>Aspergillus</taxon>
        <taxon>Aspergillus subgen. Aspergillus</taxon>
    </lineage>
</organism>
<sequence length="167" mass="18853">MAPKELATKKARSRADYAFQQEYQTRWFDNDMYAHLNNTVYTMLFDSIVNTYLISHCGMDPFTVNKDDSSGPAMKQIAIIATSYCDYFASVAFPDVLELGLRVERLGKSSVTYEVGVFRKGEEDVKVVGGYTHVFVERETMRPGRQGMEGSVRKGLKGLVKEPQAKL</sequence>
<dbReference type="Proteomes" id="UP000019804">
    <property type="component" value="Unassembled WGS sequence"/>
</dbReference>
<reference evidence="5" key="1">
    <citation type="journal article" date="2014" name="Nat. Commun.">
        <title>Genomic adaptations of the halophilic Dead Sea filamentous fungus Eurotium rubrum.</title>
        <authorList>
            <person name="Kis-Papo T."/>
            <person name="Weig A.R."/>
            <person name="Riley R."/>
            <person name="Persoh D."/>
            <person name="Salamov A."/>
            <person name="Sun H."/>
            <person name="Lipzen A."/>
            <person name="Wasser S.P."/>
            <person name="Rambold G."/>
            <person name="Grigoriev I.V."/>
            <person name="Nevo E."/>
        </authorList>
    </citation>
    <scope>NUCLEOTIDE SEQUENCE [LARGE SCALE GENOMIC DNA]</scope>
    <source>
        <strain evidence="5">CBS 135680</strain>
    </source>
</reference>
<dbReference type="SUPFAM" id="SSF54637">
    <property type="entry name" value="Thioesterase/thiol ester dehydrase-isomerase"/>
    <property type="match status" value="1"/>
</dbReference>
<dbReference type="InterPro" id="IPR006683">
    <property type="entry name" value="Thioestr_dom"/>
</dbReference>
<dbReference type="EMBL" id="KK088418">
    <property type="protein sequence ID" value="EYE96566.1"/>
    <property type="molecule type" value="Genomic_DNA"/>
</dbReference>
<dbReference type="InterPro" id="IPR029069">
    <property type="entry name" value="HotDog_dom_sf"/>
</dbReference>
<dbReference type="AlphaFoldDB" id="A0A017SIL5"/>
<evidence type="ECO:0000313" key="4">
    <source>
        <dbReference type="EMBL" id="EYE96566.1"/>
    </source>
</evidence>
<dbReference type="Pfam" id="PF03061">
    <property type="entry name" value="4HBT"/>
    <property type="match status" value="1"/>
</dbReference>
<gene>
    <name evidence="4" type="ORF">EURHEDRAFT_476126</name>
</gene>
<keyword evidence="5" id="KW-1185">Reference proteome</keyword>